<organism evidence="1">
    <name type="scientific">Arundo donax</name>
    <name type="common">Giant reed</name>
    <name type="synonym">Donax arundinaceus</name>
    <dbReference type="NCBI Taxonomy" id="35708"/>
    <lineage>
        <taxon>Eukaryota</taxon>
        <taxon>Viridiplantae</taxon>
        <taxon>Streptophyta</taxon>
        <taxon>Embryophyta</taxon>
        <taxon>Tracheophyta</taxon>
        <taxon>Spermatophyta</taxon>
        <taxon>Magnoliopsida</taxon>
        <taxon>Liliopsida</taxon>
        <taxon>Poales</taxon>
        <taxon>Poaceae</taxon>
        <taxon>PACMAD clade</taxon>
        <taxon>Arundinoideae</taxon>
        <taxon>Arundineae</taxon>
        <taxon>Arundo</taxon>
    </lineage>
</organism>
<dbReference type="AlphaFoldDB" id="A0A0A9C7G8"/>
<accession>A0A0A9C7G8</accession>
<protein>
    <submittedName>
        <fullName evidence="1">Uncharacterized protein</fullName>
    </submittedName>
</protein>
<proteinExistence type="predicted"/>
<reference evidence="1" key="2">
    <citation type="journal article" date="2015" name="Data Brief">
        <title>Shoot transcriptome of the giant reed, Arundo donax.</title>
        <authorList>
            <person name="Barrero R.A."/>
            <person name="Guerrero F.D."/>
            <person name="Moolhuijzen P."/>
            <person name="Goolsby J.A."/>
            <person name="Tidwell J."/>
            <person name="Bellgard S.E."/>
            <person name="Bellgard M.I."/>
        </authorList>
    </citation>
    <scope>NUCLEOTIDE SEQUENCE</scope>
    <source>
        <tissue evidence="1">Shoot tissue taken approximately 20 cm above the soil surface</tissue>
    </source>
</reference>
<reference evidence="1" key="1">
    <citation type="submission" date="2014-09" db="EMBL/GenBank/DDBJ databases">
        <authorList>
            <person name="Magalhaes I.L.F."/>
            <person name="Oliveira U."/>
            <person name="Santos F.R."/>
            <person name="Vidigal T.H.D.A."/>
            <person name="Brescovit A.D."/>
            <person name="Santos A.J."/>
        </authorList>
    </citation>
    <scope>NUCLEOTIDE SEQUENCE</scope>
    <source>
        <tissue evidence="1">Shoot tissue taken approximately 20 cm above the soil surface</tissue>
    </source>
</reference>
<name>A0A0A9C7G8_ARUDO</name>
<dbReference type="EMBL" id="GBRH01226394">
    <property type="protein sequence ID" value="JAD71501.1"/>
    <property type="molecule type" value="Transcribed_RNA"/>
</dbReference>
<sequence length="25" mass="3199">MYQHIQVQMTFLCKTKWKLFIFHNI</sequence>
<evidence type="ECO:0000313" key="1">
    <source>
        <dbReference type="EMBL" id="JAD71501.1"/>
    </source>
</evidence>